<gene>
    <name evidence="2" type="ORF">ABVK50_14320</name>
</gene>
<feature type="transmembrane region" description="Helical" evidence="1">
    <location>
        <begin position="134"/>
        <end position="157"/>
    </location>
</feature>
<protein>
    <recommendedName>
        <fullName evidence="3">DUF1440 domain-containing protein</fullName>
    </recommendedName>
</protein>
<evidence type="ECO:0008006" key="3">
    <source>
        <dbReference type="Google" id="ProtNLM"/>
    </source>
</evidence>
<dbReference type="AlphaFoldDB" id="A0AAU8CI45"/>
<keyword evidence="1" id="KW-0812">Transmembrane</keyword>
<feature type="transmembrane region" description="Helical" evidence="1">
    <location>
        <begin position="102"/>
        <end position="127"/>
    </location>
</feature>
<evidence type="ECO:0000313" key="2">
    <source>
        <dbReference type="EMBL" id="XCG46501.1"/>
    </source>
</evidence>
<sequence length="202" mass="21747">MKPAETWNSQYAPAFPVCGYALQQKEALPWLTANIHTPVTQGDIKWGLQQGLVAGVVAGLVFAVFEMLVSAFMMGANAFFMPLRMIGAIALGSAALDPGYSLMTAGFAGVVVHMVLAIIYGLIFGAVATMLRGAAALIGLGLIYGLALWLLNFYVIAPTAFPWFMEADPVVQFIAHTFFFGAVLGLWFWNSQQRSGFDEPTA</sequence>
<accession>A0AAU8CI45</accession>
<proteinExistence type="predicted"/>
<feature type="transmembrane region" description="Helical" evidence="1">
    <location>
        <begin position="52"/>
        <end position="72"/>
    </location>
</feature>
<dbReference type="RefSeq" id="WP_353640928.1">
    <property type="nucleotide sequence ID" value="NZ_CP159253.1"/>
</dbReference>
<feature type="transmembrane region" description="Helical" evidence="1">
    <location>
        <begin position="169"/>
        <end position="189"/>
    </location>
</feature>
<organism evidence="2">
    <name type="scientific">Mesorhizobium sp. WSM2240</name>
    <dbReference type="NCBI Taxonomy" id="3228851"/>
    <lineage>
        <taxon>Bacteria</taxon>
        <taxon>Pseudomonadati</taxon>
        <taxon>Pseudomonadota</taxon>
        <taxon>Alphaproteobacteria</taxon>
        <taxon>Hyphomicrobiales</taxon>
        <taxon>Phyllobacteriaceae</taxon>
        <taxon>Mesorhizobium</taxon>
    </lineage>
</organism>
<name>A0AAU8CI45_9HYPH</name>
<reference evidence="2" key="1">
    <citation type="submission" date="2024-06" db="EMBL/GenBank/DDBJ databases">
        <title>Mesorhizobium karijinii sp. nov., a symbiont of the iconic Swainsona formosa from arid Australia.</title>
        <authorList>
            <person name="Hill Y.J."/>
            <person name="Watkin E.L.J."/>
            <person name="O'Hara G.W."/>
            <person name="Terpolilli J."/>
            <person name="Tye M.L."/>
            <person name="Kohlmeier M.G."/>
        </authorList>
    </citation>
    <scope>NUCLEOTIDE SEQUENCE</scope>
    <source>
        <strain evidence="2">WSM2240</strain>
    </source>
</reference>
<keyword evidence="1" id="KW-1133">Transmembrane helix</keyword>
<keyword evidence="1" id="KW-0472">Membrane</keyword>
<evidence type="ECO:0000256" key="1">
    <source>
        <dbReference type="SAM" id="Phobius"/>
    </source>
</evidence>
<dbReference type="EMBL" id="CP159253">
    <property type="protein sequence ID" value="XCG46501.1"/>
    <property type="molecule type" value="Genomic_DNA"/>
</dbReference>